<feature type="transmembrane region" description="Helical" evidence="2">
    <location>
        <begin position="37"/>
        <end position="60"/>
    </location>
</feature>
<accession>A0AA36GW85</accession>
<keyword evidence="2" id="KW-0812">Transmembrane</keyword>
<evidence type="ECO:0000256" key="2">
    <source>
        <dbReference type="SAM" id="Phobius"/>
    </source>
</evidence>
<dbReference type="AlphaFoldDB" id="A0AA36GW85"/>
<evidence type="ECO:0000256" key="1">
    <source>
        <dbReference type="SAM" id="MobiDB-lite"/>
    </source>
</evidence>
<feature type="region of interest" description="Disordered" evidence="1">
    <location>
        <begin position="244"/>
        <end position="286"/>
    </location>
</feature>
<dbReference type="PANTHER" id="PTHR36694">
    <property type="entry name" value="PASIFLORA 1, ISOFORM A-RELATED"/>
    <property type="match status" value="1"/>
</dbReference>
<sequence>MDEVIRTKGYLQRFLLLPQMTTLTVTMAKVEVQIRSCFCCGLTPASILVALYTLLLYSLLTGLAAWGLSDTANNGDVSHYRSCELEAQGKLAAENRKLTFHGGHTTVVVEDSTTYHCSFGLYTEELKYDAGIRYAILLFDILLYIGLILASILLLIGLSIYNQWLLVPWMILMAIDIVRGLISVLFIFIFSYGNLARIATGIFFLGLQFFHISLLMIIIAKFQRIYNRRNGIVMDPQYDNRAYPGGSSSTYAYSPDNRRDPYYPEQRDPRDYREHPQAIDNHGYRY</sequence>
<name>A0AA36GW85_CYLNA</name>
<feature type="transmembrane region" description="Helical" evidence="2">
    <location>
        <begin position="198"/>
        <end position="220"/>
    </location>
</feature>
<keyword evidence="4" id="KW-1185">Reference proteome</keyword>
<feature type="transmembrane region" description="Helical" evidence="2">
    <location>
        <begin position="134"/>
        <end position="158"/>
    </location>
</feature>
<protein>
    <submittedName>
        <fullName evidence="3">Uncharacterized protein</fullName>
    </submittedName>
</protein>
<comment type="caution">
    <text evidence="3">The sequence shown here is derived from an EMBL/GenBank/DDBJ whole genome shotgun (WGS) entry which is preliminary data.</text>
</comment>
<evidence type="ECO:0000313" key="3">
    <source>
        <dbReference type="EMBL" id="CAJ0599228.1"/>
    </source>
</evidence>
<dbReference type="EMBL" id="CATQJL010000223">
    <property type="protein sequence ID" value="CAJ0599228.1"/>
    <property type="molecule type" value="Genomic_DNA"/>
</dbReference>
<dbReference type="PANTHER" id="PTHR36694:SF5">
    <property type="entry name" value="PROTEIN CBG13296"/>
    <property type="match status" value="1"/>
</dbReference>
<reference evidence="3" key="1">
    <citation type="submission" date="2023-07" db="EMBL/GenBank/DDBJ databases">
        <authorList>
            <consortium name="CYATHOMIX"/>
        </authorList>
    </citation>
    <scope>NUCLEOTIDE SEQUENCE</scope>
    <source>
        <strain evidence="3">N/A</strain>
    </source>
</reference>
<gene>
    <name evidence="3" type="ORF">CYNAS_LOCUS11211</name>
</gene>
<dbReference type="Proteomes" id="UP001176961">
    <property type="component" value="Unassembled WGS sequence"/>
</dbReference>
<evidence type="ECO:0000313" key="4">
    <source>
        <dbReference type="Proteomes" id="UP001176961"/>
    </source>
</evidence>
<feature type="compositionally biased region" description="Basic and acidic residues" evidence="1">
    <location>
        <begin position="256"/>
        <end position="277"/>
    </location>
</feature>
<keyword evidence="2" id="KW-0472">Membrane</keyword>
<organism evidence="3 4">
    <name type="scientific">Cylicocyclus nassatus</name>
    <name type="common">Nematode worm</name>
    <dbReference type="NCBI Taxonomy" id="53992"/>
    <lineage>
        <taxon>Eukaryota</taxon>
        <taxon>Metazoa</taxon>
        <taxon>Ecdysozoa</taxon>
        <taxon>Nematoda</taxon>
        <taxon>Chromadorea</taxon>
        <taxon>Rhabditida</taxon>
        <taxon>Rhabditina</taxon>
        <taxon>Rhabditomorpha</taxon>
        <taxon>Strongyloidea</taxon>
        <taxon>Strongylidae</taxon>
        <taxon>Cylicocyclus</taxon>
    </lineage>
</organism>
<proteinExistence type="predicted"/>
<keyword evidence="2" id="KW-1133">Transmembrane helix</keyword>
<feature type="transmembrane region" description="Helical" evidence="2">
    <location>
        <begin position="170"/>
        <end position="192"/>
    </location>
</feature>